<dbReference type="Proteomes" id="UP001556367">
    <property type="component" value="Unassembled WGS sequence"/>
</dbReference>
<evidence type="ECO:0000313" key="3">
    <source>
        <dbReference type="Proteomes" id="UP001556367"/>
    </source>
</evidence>
<feature type="compositionally biased region" description="Acidic residues" evidence="1">
    <location>
        <begin position="426"/>
        <end position="437"/>
    </location>
</feature>
<comment type="caution">
    <text evidence="2">The sequence shown here is derived from an EMBL/GenBank/DDBJ whole genome shotgun (WGS) entry which is preliminary data.</text>
</comment>
<sequence>MALGCPACPQPGINITQDTWSNDDPLWLLEPKLALDGNFKCDHLQMKRPEHDVWLRNGSAYLVNHSLYEEHLRVTNNLQDKSRCANHKAVNQANAHRKHVDTTGIGATACARHGFFMPHSVVDFKKGEQQKNMDFSVSEAMKYFTRLKGPGDLITPAITLIYDVMCQYGKHLDARLSSGQFLERPTARIHQAVGKFHLGVHVDECYALYSLNFLQGAGQTDGEVLETLWSSLNKVAGSTWAMSLAHRQEILDDCMYDSNWKKMSTIAAALVLRWQRACDESPKMQDAYEDLRRRITEEDLQDWDAKASQAAENRGEMLRIYDVQEAQHPSVSAVRLEIAETELKSGSSYTLGGAAFITAGLALEQAQSSLKAFIKSHGLRPTISQRNAIADRRRQLQRRLIKHMKTAGLLNGTPDGNDADNVNGSDSEDSDDEEAEEAHDMPEEASLALPPAERQSVGQSNLIHQEIALRVAQIHEALQELRIALGEKSLRFRKILRGEKAQKKVTRAWSGIHAYDAKAQLQADIYDRAVAALKSLDPEAGQKWPPINRDKDLQMKEDITHANRVGQSSHELAWFWRMDGETIQGELDESPQMKECELLPDFLNSRRAAD</sequence>
<proteinExistence type="predicted"/>
<dbReference type="InterPro" id="IPR040521">
    <property type="entry name" value="KDZ"/>
</dbReference>
<accession>A0ABR3IQP4</accession>
<dbReference type="PANTHER" id="PTHR33104:SF2">
    <property type="entry name" value="CXC3 LIKE CYSTEINE CLUSTER DOMAIN-CONTAINING PROTEIN"/>
    <property type="match status" value="1"/>
</dbReference>
<dbReference type="PANTHER" id="PTHR33104">
    <property type="entry name" value="SI:DKEY-29D5.2"/>
    <property type="match status" value="1"/>
</dbReference>
<dbReference type="EMBL" id="JASNQZ010000017">
    <property type="protein sequence ID" value="KAL0945625.1"/>
    <property type="molecule type" value="Genomic_DNA"/>
</dbReference>
<name>A0ABR3IQP4_9AGAR</name>
<keyword evidence="3" id="KW-1185">Reference proteome</keyword>
<gene>
    <name evidence="2" type="ORF">HGRIS_014779</name>
</gene>
<dbReference type="Pfam" id="PF18758">
    <property type="entry name" value="KDZ"/>
    <property type="match status" value="1"/>
</dbReference>
<evidence type="ECO:0000313" key="2">
    <source>
        <dbReference type="EMBL" id="KAL0945625.1"/>
    </source>
</evidence>
<reference evidence="3" key="1">
    <citation type="submission" date="2024-06" db="EMBL/GenBank/DDBJ databases">
        <title>Multi-omics analyses provide insights into the biosynthesis of the anticancer antibiotic pleurotin in Hohenbuehelia grisea.</title>
        <authorList>
            <person name="Weaver J.A."/>
            <person name="Alberti F."/>
        </authorList>
    </citation>
    <scope>NUCLEOTIDE SEQUENCE [LARGE SCALE GENOMIC DNA]</scope>
    <source>
        <strain evidence="3">T-177</strain>
    </source>
</reference>
<organism evidence="2 3">
    <name type="scientific">Hohenbuehelia grisea</name>
    <dbReference type="NCBI Taxonomy" id="104357"/>
    <lineage>
        <taxon>Eukaryota</taxon>
        <taxon>Fungi</taxon>
        <taxon>Dikarya</taxon>
        <taxon>Basidiomycota</taxon>
        <taxon>Agaricomycotina</taxon>
        <taxon>Agaricomycetes</taxon>
        <taxon>Agaricomycetidae</taxon>
        <taxon>Agaricales</taxon>
        <taxon>Pleurotineae</taxon>
        <taxon>Pleurotaceae</taxon>
        <taxon>Hohenbuehelia</taxon>
    </lineage>
</organism>
<feature type="region of interest" description="Disordered" evidence="1">
    <location>
        <begin position="405"/>
        <end position="445"/>
    </location>
</feature>
<evidence type="ECO:0000256" key="1">
    <source>
        <dbReference type="SAM" id="MobiDB-lite"/>
    </source>
</evidence>
<protein>
    <submittedName>
        <fullName evidence="2">Uncharacterized protein</fullName>
    </submittedName>
</protein>